<accession>A0AAV6VWH5</accession>
<dbReference type="EMBL" id="JAFNEN010000024">
    <property type="protein sequence ID" value="KAG8199826.1"/>
    <property type="molecule type" value="Genomic_DNA"/>
</dbReference>
<protein>
    <recommendedName>
        <fullName evidence="4">Secreted protein</fullName>
    </recommendedName>
</protein>
<evidence type="ECO:0000313" key="3">
    <source>
        <dbReference type="Proteomes" id="UP000827092"/>
    </source>
</evidence>
<keyword evidence="1" id="KW-0732">Signal</keyword>
<organism evidence="2 3">
    <name type="scientific">Oedothorax gibbosus</name>
    <dbReference type="NCBI Taxonomy" id="931172"/>
    <lineage>
        <taxon>Eukaryota</taxon>
        <taxon>Metazoa</taxon>
        <taxon>Ecdysozoa</taxon>
        <taxon>Arthropoda</taxon>
        <taxon>Chelicerata</taxon>
        <taxon>Arachnida</taxon>
        <taxon>Araneae</taxon>
        <taxon>Araneomorphae</taxon>
        <taxon>Entelegynae</taxon>
        <taxon>Araneoidea</taxon>
        <taxon>Linyphiidae</taxon>
        <taxon>Erigoninae</taxon>
        <taxon>Oedothorax</taxon>
    </lineage>
</organism>
<dbReference type="Proteomes" id="UP000827092">
    <property type="component" value="Unassembled WGS sequence"/>
</dbReference>
<evidence type="ECO:0000256" key="1">
    <source>
        <dbReference type="SAM" id="SignalP"/>
    </source>
</evidence>
<evidence type="ECO:0000313" key="2">
    <source>
        <dbReference type="EMBL" id="KAG8199826.1"/>
    </source>
</evidence>
<comment type="caution">
    <text evidence="2">The sequence shown here is derived from an EMBL/GenBank/DDBJ whole genome shotgun (WGS) entry which is preliminary data.</text>
</comment>
<dbReference type="AlphaFoldDB" id="A0AAV6VWH5"/>
<evidence type="ECO:0008006" key="4">
    <source>
        <dbReference type="Google" id="ProtNLM"/>
    </source>
</evidence>
<feature type="signal peptide" evidence="1">
    <location>
        <begin position="1"/>
        <end position="22"/>
    </location>
</feature>
<gene>
    <name evidence="2" type="ORF">JTE90_000914</name>
</gene>
<proteinExistence type="predicted"/>
<feature type="chain" id="PRO_5043327921" description="Secreted protein" evidence="1">
    <location>
        <begin position="23"/>
        <end position="126"/>
    </location>
</feature>
<name>A0AAV6VWH5_9ARAC</name>
<keyword evidence="3" id="KW-1185">Reference proteome</keyword>
<reference evidence="2 3" key="1">
    <citation type="journal article" date="2022" name="Nat. Ecol. Evol.">
        <title>A masculinizing supergene underlies an exaggerated male reproductive morph in a spider.</title>
        <authorList>
            <person name="Hendrickx F."/>
            <person name="De Corte Z."/>
            <person name="Sonet G."/>
            <person name="Van Belleghem S.M."/>
            <person name="Kostlbacher S."/>
            <person name="Vangestel C."/>
        </authorList>
    </citation>
    <scope>NUCLEOTIDE SEQUENCE [LARGE SCALE GENOMIC DNA]</scope>
    <source>
        <strain evidence="2">W744_W776</strain>
    </source>
</reference>
<sequence>MLTSPSLSLWVSFCPWAFVALAKPPEIPLTSPYIYGWRKKMSYPIGLTIHWIHRDPTSGFGGIVSLPPYIPIHASGIGHPAKHTPLLHQLRTFAGALAIGRPCPWGGAVPEPPFLTLTRVSLIPRS</sequence>